<evidence type="ECO:0000259" key="5">
    <source>
        <dbReference type="Pfam" id="PF02650"/>
    </source>
</evidence>
<dbReference type="GO" id="GO:0003677">
    <property type="term" value="F:DNA binding"/>
    <property type="evidence" value="ECO:0007669"/>
    <property type="project" value="UniProtKB-UniRule"/>
</dbReference>
<dbReference type="NCBIfam" id="TIGR00647">
    <property type="entry name" value="DNA_bind_WhiA"/>
    <property type="match status" value="1"/>
</dbReference>
<gene>
    <name evidence="4 7" type="primary">whiA</name>
    <name evidence="7" type="ORF">HIJ39_09930</name>
</gene>
<evidence type="ECO:0000313" key="7">
    <source>
        <dbReference type="EMBL" id="NMP22669.1"/>
    </source>
</evidence>
<dbReference type="InterPro" id="IPR039518">
    <property type="entry name" value="WhiA_LAGLIDADG_dom"/>
</dbReference>
<dbReference type="PANTHER" id="PTHR37307">
    <property type="entry name" value="CELL DIVISION PROTEIN WHIA-RELATED"/>
    <property type="match status" value="1"/>
</dbReference>
<comment type="caution">
    <text evidence="7">The sequence shown here is derived from an EMBL/GenBank/DDBJ whole genome shotgun (WGS) entry which is preliminary data.</text>
</comment>
<evidence type="ECO:0000256" key="3">
    <source>
        <dbReference type="ARBA" id="ARBA00023306"/>
    </source>
</evidence>
<sequence length="286" mass="32161">MTWSFTRQVKAELAGTPLGSLPCCWAELWGLSGRVSDPYEDGGPWVEAGSAFVSRRAYRLMKHLDLDPSIHIGRHTHRVTFSLWGNDVPPPDLDQSLRDCPAGLVRGAFLMRGYVSEIDRPVHFEIQAAGPRQSETLAWAVEALGVVPHTSSRRSQPLIYLKDREQVAYLLGRLGAHQTVLAIQSQSVVKSMKNQINRLVNSETANMKRSVESGLKDAEKLSALGARGRLSRLPENLRELAEARVAHPEWSFEELGRNLHPPISKSAVNHRLRRLRLWLEQESENR</sequence>
<reference evidence="7 8" key="1">
    <citation type="submission" date="2020-04" db="EMBL/GenBank/DDBJ databases">
        <authorList>
            <person name="Zhang R."/>
            <person name="Schippers A."/>
        </authorList>
    </citation>
    <scope>NUCLEOTIDE SEQUENCE [LARGE SCALE GENOMIC DNA]</scope>
    <source>
        <strain evidence="7 8">DSM 109850</strain>
    </source>
</reference>
<dbReference type="Gene3D" id="3.10.28.10">
    <property type="entry name" value="Homing endonucleases"/>
    <property type="match status" value="1"/>
</dbReference>
<name>A0A7Y0Q3Y6_9FIRM</name>
<comment type="function">
    <text evidence="4">Involved in cell division and chromosome segregation.</text>
</comment>
<keyword evidence="2 4" id="KW-0238">DNA-binding</keyword>
<comment type="similarity">
    <text evidence="4">Belongs to the WhiA family.</text>
</comment>
<dbReference type="InterPro" id="IPR023054">
    <property type="entry name" value="Sporulation_regulator_WhiA_C"/>
</dbReference>
<proteinExistence type="inferred from homology"/>
<dbReference type="GO" id="GO:0043937">
    <property type="term" value="P:regulation of sporulation"/>
    <property type="evidence" value="ECO:0007669"/>
    <property type="project" value="InterPro"/>
</dbReference>
<feature type="domain" description="WhiA LAGLIDADG-like" evidence="6">
    <location>
        <begin position="104"/>
        <end position="193"/>
    </location>
</feature>
<organism evidence="7 8">
    <name type="scientific">Sulfobacillus harzensis</name>
    <dbReference type="NCBI Taxonomy" id="2729629"/>
    <lineage>
        <taxon>Bacteria</taxon>
        <taxon>Bacillati</taxon>
        <taxon>Bacillota</taxon>
        <taxon>Clostridia</taxon>
        <taxon>Eubacteriales</taxon>
        <taxon>Clostridiales Family XVII. Incertae Sedis</taxon>
        <taxon>Sulfobacillus</taxon>
    </lineage>
</organism>
<dbReference type="Pfam" id="PF02650">
    <property type="entry name" value="HTH_WhiA"/>
    <property type="match status" value="1"/>
</dbReference>
<dbReference type="PANTHER" id="PTHR37307:SF1">
    <property type="entry name" value="CELL DIVISION PROTEIN WHIA-RELATED"/>
    <property type="match status" value="1"/>
</dbReference>
<dbReference type="Proteomes" id="UP000533476">
    <property type="component" value="Unassembled WGS sequence"/>
</dbReference>
<dbReference type="EMBL" id="JABBVZ010000028">
    <property type="protein sequence ID" value="NMP22669.1"/>
    <property type="molecule type" value="Genomic_DNA"/>
</dbReference>
<evidence type="ECO:0000313" key="8">
    <source>
        <dbReference type="Proteomes" id="UP000533476"/>
    </source>
</evidence>
<evidence type="ECO:0000256" key="2">
    <source>
        <dbReference type="ARBA" id="ARBA00023125"/>
    </source>
</evidence>
<dbReference type="HAMAP" id="MF_01420">
    <property type="entry name" value="HTH_type_WhiA"/>
    <property type="match status" value="1"/>
</dbReference>
<accession>A0A7Y0Q3Y6</accession>
<keyword evidence="3 4" id="KW-0131">Cell cycle</keyword>
<evidence type="ECO:0000259" key="6">
    <source>
        <dbReference type="Pfam" id="PF14527"/>
    </source>
</evidence>
<keyword evidence="1 4" id="KW-0132">Cell division</keyword>
<dbReference type="InterPro" id="IPR003802">
    <property type="entry name" value="Sporulation_regulator_WhiA"/>
</dbReference>
<evidence type="ECO:0000256" key="4">
    <source>
        <dbReference type="HAMAP-Rule" id="MF_01420"/>
    </source>
</evidence>
<dbReference type="GO" id="GO:0051301">
    <property type="term" value="P:cell division"/>
    <property type="evidence" value="ECO:0007669"/>
    <property type="project" value="UniProtKB-UniRule"/>
</dbReference>
<evidence type="ECO:0000256" key="1">
    <source>
        <dbReference type="ARBA" id="ARBA00022618"/>
    </source>
</evidence>
<dbReference type="AlphaFoldDB" id="A0A7Y0Q3Y6"/>
<protein>
    <recommendedName>
        <fullName evidence="4">Probable cell division protein WhiA</fullName>
    </recommendedName>
</protein>
<dbReference type="RefSeq" id="WP_169099192.1">
    <property type="nucleotide sequence ID" value="NZ_JABBVZ010000028.1"/>
</dbReference>
<feature type="domain" description="Sporulation regulator WhiA C-terminal" evidence="5">
    <location>
        <begin position="196"/>
        <end position="276"/>
    </location>
</feature>
<dbReference type="InterPro" id="IPR027434">
    <property type="entry name" value="Homing_endonucl"/>
</dbReference>
<keyword evidence="8" id="KW-1185">Reference proteome</keyword>
<dbReference type="Pfam" id="PF14527">
    <property type="entry name" value="LAGLIDADG_WhiA"/>
    <property type="match status" value="1"/>
</dbReference>